<keyword evidence="1" id="KW-0732">Signal</keyword>
<keyword evidence="4" id="KW-1185">Reference proteome</keyword>
<evidence type="ECO:0000313" key="3">
    <source>
        <dbReference type="EMBL" id="MBK1645786.1"/>
    </source>
</evidence>
<dbReference type="RefSeq" id="WP_200388584.1">
    <property type="nucleotide sequence ID" value="NZ_NRSD01000015.1"/>
</dbReference>
<sequence>MRATNPYPSALFAALIAGAVFTAPTVSALEEDLFHYDSTDDLYTICATPAESDFYMLASLACRAFIQATIQYHDAVTDRNHLKPLVCYPQGTTIEQARDAFVAWGQANAENAELMGEPPVKGLVRALAAKYPCAKR</sequence>
<evidence type="ECO:0000259" key="2">
    <source>
        <dbReference type="Pfam" id="PF18602"/>
    </source>
</evidence>
<organism evidence="3 4">
    <name type="scientific">Thiocapsa imhoffii</name>
    <dbReference type="NCBI Taxonomy" id="382777"/>
    <lineage>
        <taxon>Bacteria</taxon>
        <taxon>Pseudomonadati</taxon>
        <taxon>Pseudomonadota</taxon>
        <taxon>Gammaproteobacteria</taxon>
        <taxon>Chromatiales</taxon>
        <taxon>Chromatiaceae</taxon>
        <taxon>Thiocapsa</taxon>
    </lineage>
</organism>
<dbReference type="Proteomes" id="UP001138802">
    <property type="component" value="Unassembled WGS sequence"/>
</dbReference>
<dbReference type="EMBL" id="NRSD01000015">
    <property type="protein sequence ID" value="MBK1645786.1"/>
    <property type="molecule type" value="Genomic_DNA"/>
</dbReference>
<name>A0A9X1BA76_9GAMM</name>
<feature type="chain" id="PRO_5040763445" description="Rap1a immunity protein domain-containing protein" evidence="1">
    <location>
        <begin position="29"/>
        <end position="136"/>
    </location>
</feature>
<evidence type="ECO:0000256" key="1">
    <source>
        <dbReference type="SAM" id="SignalP"/>
    </source>
</evidence>
<comment type="caution">
    <text evidence="3">The sequence shown here is derived from an EMBL/GenBank/DDBJ whole genome shotgun (WGS) entry which is preliminary data.</text>
</comment>
<proteinExistence type="predicted"/>
<dbReference type="Pfam" id="PF18602">
    <property type="entry name" value="Rap1a"/>
    <property type="match status" value="1"/>
</dbReference>
<evidence type="ECO:0000313" key="4">
    <source>
        <dbReference type="Proteomes" id="UP001138802"/>
    </source>
</evidence>
<feature type="signal peptide" evidence="1">
    <location>
        <begin position="1"/>
        <end position="28"/>
    </location>
</feature>
<dbReference type="InterPro" id="IPR041238">
    <property type="entry name" value="Rap1a"/>
</dbReference>
<reference evidence="3 4" key="1">
    <citation type="journal article" date="2020" name="Microorganisms">
        <title>Osmotic Adaptation and Compatible Solute Biosynthesis of Phototrophic Bacteria as Revealed from Genome Analyses.</title>
        <authorList>
            <person name="Imhoff J.F."/>
            <person name="Rahn T."/>
            <person name="Kunzel S."/>
            <person name="Keller A."/>
            <person name="Neulinger S.C."/>
        </authorList>
    </citation>
    <scope>NUCLEOTIDE SEQUENCE [LARGE SCALE GENOMIC DNA]</scope>
    <source>
        <strain evidence="3 4">DSM 21303</strain>
    </source>
</reference>
<protein>
    <recommendedName>
        <fullName evidence="2">Rap1a immunity protein domain-containing protein</fullName>
    </recommendedName>
</protein>
<gene>
    <name evidence="3" type="ORF">CKO25_14215</name>
</gene>
<feature type="domain" description="Rap1a immunity protein" evidence="2">
    <location>
        <begin position="38"/>
        <end position="133"/>
    </location>
</feature>
<dbReference type="AlphaFoldDB" id="A0A9X1BA76"/>
<accession>A0A9X1BA76</accession>